<protein>
    <submittedName>
        <fullName evidence="1">Uncharacterized protein</fullName>
    </submittedName>
</protein>
<proteinExistence type="predicted"/>
<comment type="caution">
    <text evidence="1">The sequence shown here is derived from an EMBL/GenBank/DDBJ whole genome shotgun (WGS) entry which is preliminary data.</text>
</comment>
<evidence type="ECO:0000313" key="1">
    <source>
        <dbReference type="EMBL" id="PWY94788.1"/>
    </source>
</evidence>
<dbReference type="AlphaFoldDB" id="A0A317XCW2"/>
<dbReference type="GeneID" id="37113106"/>
<sequence>MPGCTTRPFTGLRSYNGAGSVNIVVIITYAKLPLCKNPDCSGRRMNRWQWRPTAGFFRPTCRLPHAWLVSQPGIGTPYLDGRNEVMTFGATIKTNIRYNMREL</sequence>
<dbReference type="Proteomes" id="UP000246702">
    <property type="component" value="Unassembled WGS sequence"/>
</dbReference>
<evidence type="ECO:0000313" key="2">
    <source>
        <dbReference type="Proteomes" id="UP000246702"/>
    </source>
</evidence>
<keyword evidence="2" id="KW-1185">Reference proteome</keyword>
<organism evidence="1 2">
    <name type="scientific">Aspergillus sclerotioniger CBS 115572</name>
    <dbReference type="NCBI Taxonomy" id="1450535"/>
    <lineage>
        <taxon>Eukaryota</taxon>
        <taxon>Fungi</taxon>
        <taxon>Dikarya</taxon>
        <taxon>Ascomycota</taxon>
        <taxon>Pezizomycotina</taxon>
        <taxon>Eurotiomycetes</taxon>
        <taxon>Eurotiomycetidae</taxon>
        <taxon>Eurotiales</taxon>
        <taxon>Aspergillaceae</taxon>
        <taxon>Aspergillus</taxon>
        <taxon>Aspergillus subgen. Circumdati</taxon>
    </lineage>
</organism>
<dbReference type="EMBL" id="MSFK01000004">
    <property type="protein sequence ID" value="PWY94788.1"/>
    <property type="molecule type" value="Genomic_DNA"/>
</dbReference>
<accession>A0A317XCW2</accession>
<reference evidence="1 2" key="1">
    <citation type="submission" date="2016-12" db="EMBL/GenBank/DDBJ databases">
        <title>The genomes of Aspergillus section Nigri reveals drivers in fungal speciation.</title>
        <authorList>
            <consortium name="DOE Joint Genome Institute"/>
            <person name="Vesth T.C."/>
            <person name="Nybo J."/>
            <person name="Theobald S."/>
            <person name="Brandl J."/>
            <person name="Frisvad J.C."/>
            <person name="Nielsen K.F."/>
            <person name="Lyhne E.K."/>
            <person name="Kogle M.E."/>
            <person name="Kuo A."/>
            <person name="Riley R."/>
            <person name="Clum A."/>
            <person name="Nolan M."/>
            <person name="Lipzen A."/>
            <person name="Salamov A."/>
            <person name="Henrissat B."/>
            <person name="Wiebenga A."/>
            <person name="De Vries R.P."/>
            <person name="Grigoriev I.V."/>
            <person name="Mortensen U.H."/>
            <person name="Andersen M.R."/>
            <person name="Baker S.E."/>
        </authorList>
    </citation>
    <scope>NUCLEOTIDE SEQUENCE [LARGE SCALE GENOMIC DNA]</scope>
    <source>
        <strain evidence="1 2">CBS 115572</strain>
    </source>
</reference>
<dbReference type="RefSeq" id="XP_025471549.1">
    <property type="nucleotide sequence ID" value="XM_025610963.1"/>
</dbReference>
<name>A0A317XCW2_9EURO</name>
<gene>
    <name evidence="1" type="ORF">BO94DRAFT_531722</name>
</gene>
<feature type="non-terminal residue" evidence="1">
    <location>
        <position position="103"/>
    </location>
</feature>